<feature type="domain" description="Transposase IS204/IS1001/IS1096/IS1165 DDE" evidence="1">
    <location>
        <begin position="37"/>
        <end position="95"/>
    </location>
</feature>
<reference evidence="2 3" key="1">
    <citation type="journal article" date="2018" name="Arch. Microbiol.">
        <title>New insights into the metabolic potential of the phototrophic purple bacterium Rhodopila globiformis DSM 161(T) from its draft genome sequence and evidence for a vanadium-dependent nitrogenase.</title>
        <authorList>
            <person name="Imhoff J.F."/>
            <person name="Rahn T."/>
            <person name="Kunzel S."/>
            <person name="Neulinger S.C."/>
        </authorList>
    </citation>
    <scope>NUCLEOTIDE SEQUENCE [LARGE SCALE GENOMIC DNA]</scope>
    <source>
        <strain evidence="2 3">DSM 161</strain>
    </source>
</reference>
<gene>
    <name evidence="2" type="ORF">CCS01_18515</name>
</gene>
<keyword evidence="3" id="KW-1185">Reference proteome</keyword>
<dbReference type="AlphaFoldDB" id="A0A2S6N858"/>
<dbReference type="Proteomes" id="UP000239724">
    <property type="component" value="Unassembled WGS sequence"/>
</dbReference>
<dbReference type="InterPro" id="IPR002560">
    <property type="entry name" value="Transposase_DDE"/>
</dbReference>
<evidence type="ECO:0000313" key="3">
    <source>
        <dbReference type="Proteomes" id="UP000239724"/>
    </source>
</evidence>
<comment type="caution">
    <text evidence="2">The sequence shown here is derived from an EMBL/GenBank/DDBJ whole genome shotgun (WGS) entry which is preliminary data.</text>
</comment>
<dbReference type="Pfam" id="PF01610">
    <property type="entry name" value="DDE_Tnp_ISL3"/>
    <property type="match status" value="1"/>
</dbReference>
<evidence type="ECO:0000259" key="1">
    <source>
        <dbReference type="Pfam" id="PF01610"/>
    </source>
</evidence>
<dbReference type="InterPro" id="IPR047951">
    <property type="entry name" value="Transpos_ISL3"/>
</dbReference>
<dbReference type="PANTHER" id="PTHR33498:SF1">
    <property type="entry name" value="TRANSPOSASE FOR INSERTION SEQUENCE ELEMENT IS1557"/>
    <property type="match status" value="1"/>
</dbReference>
<dbReference type="EMBL" id="NHRY01000204">
    <property type="protein sequence ID" value="PPQ30803.1"/>
    <property type="molecule type" value="Genomic_DNA"/>
</dbReference>
<protein>
    <recommendedName>
        <fullName evidence="1">Transposase IS204/IS1001/IS1096/IS1165 DDE domain-containing protein</fullName>
    </recommendedName>
</protein>
<sequence>MMPWLAVGDDLRGTKTCAPRGSVFASKSGSVPMSADSLPPVIEAARTIKRHWNGILHWHETKIVNGILEGINSLVQAAKAKARGYRSSRNLKAMIYLIAGKLELALPT</sequence>
<dbReference type="PANTHER" id="PTHR33498">
    <property type="entry name" value="TRANSPOSASE FOR INSERTION SEQUENCE ELEMENT IS1557"/>
    <property type="match status" value="1"/>
</dbReference>
<evidence type="ECO:0000313" key="2">
    <source>
        <dbReference type="EMBL" id="PPQ30803.1"/>
    </source>
</evidence>
<accession>A0A2S6N858</accession>
<organism evidence="2 3">
    <name type="scientific">Rhodopila globiformis</name>
    <name type="common">Rhodopseudomonas globiformis</name>
    <dbReference type="NCBI Taxonomy" id="1071"/>
    <lineage>
        <taxon>Bacteria</taxon>
        <taxon>Pseudomonadati</taxon>
        <taxon>Pseudomonadota</taxon>
        <taxon>Alphaproteobacteria</taxon>
        <taxon>Acetobacterales</taxon>
        <taxon>Acetobacteraceae</taxon>
        <taxon>Rhodopila</taxon>
    </lineage>
</organism>
<proteinExistence type="predicted"/>
<name>A0A2S6N858_RHOGL</name>